<evidence type="ECO:0000256" key="7">
    <source>
        <dbReference type="ARBA" id="ARBA00022723"/>
    </source>
</evidence>
<accession>A0A4V3BET3</accession>
<evidence type="ECO:0000256" key="1">
    <source>
        <dbReference type="ARBA" id="ARBA00001941"/>
    </source>
</evidence>
<comment type="cofactor">
    <cofactor evidence="3">
        <name>Zn(2+)</name>
        <dbReference type="ChEBI" id="CHEBI:29105"/>
    </cofactor>
</comment>
<keyword evidence="7" id="KW-0479">Metal-binding</keyword>
<proteinExistence type="inferred from homology"/>
<dbReference type="PANTHER" id="PTHR34448:SF3">
    <property type="entry name" value="AMINOPEPTIDASE AMPS"/>
    <property type="match status" value="1"/>
</dbReference>
<evidence type="ECO:0000256" key="3">
    <source>
        <dbReference type="ARBA" id="ARBA00001947"/>
    </source>
</evidence>
<keyword evidence="9" id="KW-0482">Metalloprotease</keyword>
<dbReference type="PANTHER" id="PTHR34448">
    <property type="entry name" value="AMINOPEPTIDASE"/>
    <property type="match status" value="1"/>
</dbReference>
<sequence>MINNRDERLKTYAQLLVNVGMNIQPKQRVYIRATVDAAEFVHLIVEEAYKAGSEDVHVEYGDDRLTQLNLQYRSLEAVQHVPSYVVDRRMDYAKDKAAQLALMSSSPESLKEADPEKLAANMRAYGTAFKDYMKMMQSDHFSWLVAAYPSKEWAKLVFPDLEEEEAFDKLLEMILYTVRADVADPVKAWEDHNSNLHIKADYLNKKNYKALRYSAPGTDLTIGLPEGHIWCGASSINSDGIEFMANMPTEEVFTVPHKDQVNGTVSSTLPLSYGGNIIDKFTLTFKDGKVIDYKAETGQDILKGLLESDDAASYLGEVALVPHDSPISNSNVLFYNTLFDENASCHLALGSAYPFCLEGGKKMSDEELAAAGLNNSITHEDFMIGNAEMNISGITAEGNEEPIFIKGNWAF</sequence>
<comment type="caution">
    <text evidence="10">The sequence shown here is derived from an EMBL/GenBank/DDBJ whole genome shotgun (WGS) entry which is preliminary data.</text>
</comment>
<evidence type="ECO:0000313" key="10">
    <source>
        <dbReference type="EMBL" id="TDM05305.1"/>
    </source>
</evidence>
<organism evidence="10 11">
    <name type="scientific">Macrococcus lamae</name>
    <dbReference type="NCBI Taxonomy" id="198484"/>
    <lineage>
        <taxon>Bacteria</taxon>
        <taxon>Bacillati</taxon>
        <taxon>Bacillota</taxon>
        <taxon>Bacilli</taxon>
        <taxon>Bacillales</taxon>
        <taxon>Staphylococcaceae</taxon>
        <taxon>Macrococcus</taxon>
    </lineage>
</organism>
<protein>
    <submittedName>
        <fullName evidence="10">Aminopeptidase</fullName>
    </submittedName>
</protein>
<dbReference type="OrthoDB" id="9803993at2"/>
<dbReference type="PRINTS" id="PR00919">
    <property type="entry name" value="THERMOPTASE"/>
</dbReference>
<dbReference type="InterPro" id="IPR035097">
    <property type="entry name" value="M29_N-terminal"/>
</dbReference>
<comment type="similarity">
    <text evidence="4">Belongs to the peptidase M29 family.</text>
</comment>
<dbReference type="GO" id="GO:0046872">
    <property type="term" value="F:metal ion binding"/>
    <property type="evidence" value="ECO:0007669"/>
    <property type="project" value="UniProtKB-KW"/>
</dbReference>
<dbReference type="InterPro" id="IPR052170">
    <property type="entry name" value="M29_Exopeptidase"/>
</dbReference>
<keyword evidence="5 10" id="KW-0031">Aminopeptidase</keyword>
<evidence type="ECO:0000256" key="9">
    <source>
        <dbReference type="ARBA" id="ARBA00023049"/>
    </source>
</evidence>
<evidence type="ECO:0000256" key="2">
    <source>
        <dbReference type="ARBA" id="ARBA00001946"/>
    </source>
</evidence>
<dbReference type="AlphaFoldDB" id="A0A4V3BET3"/>
<evidence type="ECO:0000256" key="5">
    <source>
        <dbReference type="ARBA" id="ARBA00022438"/>
    </source>
</evidence>
<dbReference type="SUPFAM" id="SSF144052">
    <property type="entry name" value="Thermophilic metalloprotease-like"/>
    <property type="match status" value="1"/>
</dbReference>
<dbReference type="RefSeq" id="WP_133444542.1">
    <property type="nucleotide sequence ID" value="NZ_SCWB01000020.1"/>
</dbReference>
<comment type="cofactor">
    <cofactor evidence="1">
        <name>Co(2+)</name>
        <dbReference type="ChEBI" id="CHEBI:48828"/>
    </cofactor>
</comment>
<dbReference type="EMBL" id="SCWB01000020">
    <property type="protein sequence ID" value="TDM05305.1"/>
    <property type="molecule type" value="Genomic_DNA"/>
</dbReference>
<reference evidence="10 11" key="1">
    <citation type="submission" date="2019-01" db="EMBL/GenBank/DDBJ databases">
        <title>Draft genome sequences of the type strains of six Macrococcus species.</title>
        <authorList>
            <person name="Mazhar S."/>
            <person name="Altermann E."/>
            <person name="Hill C."/>
            <person name="Mcauliffe O."/>
        </authorList>
    </citation>
    <scope>NUCLEOTIDE SEQUENCE [LARGE SCALE GENOMIC DNA]</scope>
    <source>
        <strain evidence="10 11">CCM4815</strain>
    </source>
</reference>
<keyword evidence="8" id="KW-0378">Hydrolase</keyword>
<evidence type="ECO:0000256" key="4">
    <source>
        <dbReference type="ARBA" id="ARBA00008236"/>
    </source>
</evidence>
<dbReference type="Proteomes" id="UP000294802">
    <property type="component" value="Unassembled WGS sequence"/>
</dbReference>
<evidence type="ECO:0000256" key="6">
    <source>
        <dbReference type="ARBA" id="ARBA00022670"/>
    </source>
</evidence>
<dbReference type="InterPro" id="IPR000787">
    <property type="entry name" value="Peptidase_M29"/>
</dbReference>
<name>A0A4V3BET3_9STAP</name>
<dbReference type="GO" id="GO:0004177">
    <property type="term" value="F:aminopeptidase activity"/>
    <property type="evidence" value="ECO:0007669"/>
    <property type="project" value="UniProtKB-KW"/>
</dbReference>
<dbReference type="Gene3D" id="3.40.1830.10">
    <property type="entry name" value="Thermophilic metalloprotease (M29)"/>
    <property type="match status" value="1"/>
</dbReference>
<dbReference type="GO" id="GO:0008237">
    <property type="term" value="F:metallopeptidase activity"/>
    <property type="evidence" value="ECO:0007669"/>
    <property type="project" value="UniProtKB-KW"/>
</dbReference>
<gene>
    <name evidence="10" type="ORF">ERX29_10060</name>
</gene>
<evidence type="ECO:0000256" key="8">
    <source>
        <dbReference type="ARBA" id="ARBA00022801"/>
    </source>
</evidence>
<keyword evidence="6" id="KW-0645">Protease</keyword>
<dbReference type="Pfam" id="PF02073">
    <property type="entry name" value="Peptidase_M29"/>
    <property type="match status" value="1"/>
</dbReference>
<keyword evidence="11" id="KW-1185">Reference proteome</keyword>
<comment type="cofactor">
    <cofactor evidence="2">
        <name>Mg(2+)</name>
        <dbReference type="ChEBI" id="CHEBI:18420"/>
    </cofactor>
</comment>
<dbReference type="GO" id="GO:0006508">
    <property type="term" value="P:proteolysis"/>
    <property type="evidence" value="ECO:0007669"/>
    <property type="project" value="UniProtKB-KW"/>
</dbReference>
<evidence type="ECO:0000313" key="11">
    <source>
        <dbReference type="Proteomes" id="UP000294802"/>
    </source>
</evidence>